<sequence>MRQRHWLELLKDYNTNIKYHSGKANVVADALSKKSGIIAGIKVEEEIIRDLERLDIELYVRRQHGYWASLKVKIEHQRASGLLQLLDIPVWKWDEISMDFVTGLPRTQRRH</sequence>
<dbReference type="EMBL" id="BKCJ011146532">
    <property type="protein sequence ID" value="GFC94015.1"/>
    <property type="molecule type" value="Genomic_DNA"/>
</dbReference>
<accession>A0A699SA41</accession>
<feature type="non-terminal residue" evidence="1">
    <location>
        <position position="111"/>
    </location>
</feature>
<dbReference type="PANTHER" id="PTHR45835:SF99">
    <property type="entry name" value="CHROMO DOMAIN-CONTAINING PROTEIN-RELATED"/>
    <property type="match status" value="1"/>
</dbReference>
<dbReference type="PANTHER" id="PTHR45835">
    <property type="entry name" value="YALI0A06105P"/>
    <property type="match status" value="1"/>
</dbReference>
<protein>
    <recommendedName>
        <fullName evidence="2">Retrotransposon protein, putative, Ty3-gypsy subclass</fullName>
    </recommendedName>
</protein>
<name>A0A699SA41_TANCI</name>
<comment type="caution">
    <text evidence="1">The sequence shown here is derived from an EMBL/GenBank/DDBJ whole genome shotgun (WGS) entry which is preliminary data.</text>
</comment>
<proteinExistence type="predicted"/>
<evidence type="ECO:0008006" key="2">
    <source>
        <dbReference type="Google" id="ProtNLM"/>
    </source>
</evidence>
<reference evidence="1" key="1">
    <citation type="journal article" date="2019" name="Sci. Rep.">
        <title>Draft genome of Tanacetum cinerariifolium, the natural source of mosquito coil.</title>
        <authorList>
            <person name="Yamashiro T."/>
            <person name="Shiraishi A."/>
            <person name="Satake H."/>
            <person name="Nakayama K."/>
        </authorList>
    </citation>
    <scope>NUCLEOTIDE SEQUENCE</scope>
</reference>
<gene>
    <name evidence="1" type="ORF">Tci_865985</name>
</gene>
<dbReference type="AlphaFoldDB" id="A0A699SA41"/>
<organism evidence="1">
    <name type="scientific">Tanacetum cinerariifolium</name>
    <name type="common">Dalmatian daisy</name>
    <name type="synonym">Chrysanthemum cinerariifolium</name>
    <dbReference type="NCBI Taxonomy" id="118510"/>
    <lineage>
        <taxon>Eukaryota</taxon>
        <taxon>Viridiplantae</taxon>
        <taxon>Streptophyta</taxon>
        <taxon>Embryophyta</taxon>
        <taxon>Tracheophyta</taxon>
        <taxon>Spermatophyta</taxon>
        <taxon>Magnoliopsida</taxon>
        <taxon>eudicotyledons</taxon>
        <taxon>Gunneridae</taxon>
        <taxon>Pentapetalae</taxon>
        <taxon>asterids</taxon>
        <taxon>campanulids</taxon>
        <taxon>Asterales</taxon>
        <taxon>Asteraceae</taxon>
        <taxon>Asteroideae</taxon>
        <taxon>Anthemideae</taxon>
        <taxon>Anthemidinae</taxon>
        <taxon>Tanacetum</taxon>
    </lineage>
</organism>
<evidence type="ECO:0000313" key="1">
    <source>
        <dbReference type="EMBL" id="GFC94015.1"/>
    </source>
</evidence>